<dbReference type="PANTHER" id="PTHR43072">
    <property type="entry name" value="N-ACETYLTRANSFERASE"/>
    <property type="match status" value="1"/>
</dbReference>
<dbReference type="OrthoDB" id="5459937at2"/>
<dbReference type="CDD" id="cd04301">
    <property type="entry name" value="NAT_SF"/>
    <property type="match status" value="1"/>
</dbReference>
<proteinExistence type="predicted"/>
<keyword evidence="2" id="KW-0012">Acyltransferase</keyword>
<keyword evidence="1" id="KW-0808">Transferase</keyword>
<dbReference type="PROSITE" id="PS51186">
    <property type="entry name" value="GNAT"/>
    <property type="match status" value="1"/>
</dbReference>
<dbReference type="InterPro" id="IPR000182">
    <property type="entry name" value="GNAT_dom"/>
</dbReference>
<dbReference type="Gene3D" id="3.40.630.30">
    <property type="match status" value="1"/>
</dbReference>
<gene>
    <name evidence="4" type="ORF">B0680_09185</name>
</gene>
<evidence type="ECO:0000256" key="1">
    <source>
        <dbReference type="ARBA" id="ARBA00022679"/>
    </source>
</evidence>
<dbReference type="EMBL" id="MUYU01000026">
    <property type="protein sequence ID" value="OOS22620.1"/>
    <property type="molecule type" value="Genomic_DNA"/>
</dbReference>
<evidence type="ECO:0000256" key="2">
    <source>
        <dbReference type="ARBA" id="ARBA00023315"/>
    </source>
</evidence>
<dbReference type="STRING" id="470453.B0680_09185"/>
<keyword evidence="5" id="KW-1185">Reference proteome</keyword>
<dbReference type="Proteomes" id="UP000189800">
    <property type="component" value="Unassembled WGS sequence"/>
</dbReference>
<feature type="domain" description="N-acetyltransferase" evidence="3">
    <location>
        <begin position="5"/>
        <end position="167"/>
    </location>
</feature>
<dbReference type="GO" id="GO:0016747">
    <property type="term" value="F:acyltransferase activity, transferring groups other than amino-acyl groups"/>
    <property type="evidence" value="ECO:0007669"/>
    <property type="project" value="InterPro"/>
</dbReference>
<organism evidence="4 5">
    <name type="scientific">Moraxella pluranimalium</name>
    <dbReference type="NCBI Taxonomy" id="470453"/>
    <lineage>
        <taxon>Bacteria</taxon>
        <taxon>Pseudomonadati</taxon>
        <taxon>Pseudomonadota</taxon>
        <taxon>Gammaproteobacteria</taxon>
        <taxon>Moraxellales</taxon>
        <taxon>Moraxellaceae</taxon>
        <taxon>Moraxella</taxon>
    </lineage>
</organism>
<name>A0A1T0CJV3_9GAMM</name>
<dbReference type="RefSeq" id="WP_078254800.1">
    <property type="nucleotide sequence ID" value="NZ_MUYU01000026.1"/>
</dbReference>
<evidence type="ECO:0000259" key="3">
    <source>
        <dbReference type="PROSITE" id="PS51186"/>
    </source>
</evidence>
<reference evidence="4 5" key="1">
    <citation type="submission" date="2017-02" db="EMBL/GenBank/DDBJ databases">
        <title>Draft genome sequence of Moraxella pluranimalium CCUG 54913T type strain.</title>
        <authorList>
            <person name="Salva-Serra F."/>
            <person name="Engstrom-Jakobsson H."/>
            <person name="Thorell K."/>
            <person name="Jaen-Luchoro D."/>
            <person name="Gonzales-Siles L."/>
            <person name="Karlsson R."/>
            <person name="Yazdan S."/>
            <person name="Boulund F."/>
            <person name="Johnning A."/>
            <person name="Engstrand L."/>
            <person name="Kristiansson E."/>
            <person name="Moore E."/>
        </authorList>
    </citation>
    <scope>NUCLEOTIDE SEQUENCE [LARGE SCALE GENOMIC DNA]</scope>
    <source>
        <strain evidence="4 5">CCUG 54913</strain>
    </source>
</reference>
<dbReference type="InterPro" id="IPR016181">
    <property type="entry name" value="Acyl_CoA_acyltransferase"/>
</dbReference>
<protein>
    <recommendedName>
        <fullName evidence="3">N-acetyltransferase domain-containing protein</fullName>
    </recommendedName>
</protein>
<evidence type="ECO:0000313" key="5">
    <source>
        <dbReference type="Proteomes" id="UP000189800"/>
    </source>
</evidence>
<dbReference type="PANTHER" id="PTHR43072:SF23">
    <property type="entry name" value="UPF0039 PROTEIN C11D3.02C"/>
    <property type="match status" value="1"/>
</dbReference>
<evidence type="ECO:0000313" key="4">
    <source>
        <dbReference type="EMBL" id="OOS22620.1"/>
    </source>
</evidence>
<comment type="caution">
    <text evidence="4">The sequence shown here is derived from an EMBL/GenBank/DDBJ whole genome shotgun (WGS) entry which is preliminary data.</text>
</comment>
<dbReference type="SUPFAM" id="SSF55729">
    <property type="entry name" value="Acyl-CoA N-acyltransferases (Nat)"/>
    <property type="match status" value="1"/>
</dbReference>
<sequence>MAIAQQIRLARRADLPRLVEIFNETVDDKIAHASLTPHTVDGRMAWFEAHNDATRPIYVVVDDGQIVAWASFSDLYSLPAYHITAEISLYITKPYHHRGMGKSLLAFMLSVAPKHGIDNVVALIFQHNLPSLSLFAQFDFVQWGVLPKVCDMDGFLADTVIMGRHLT</sequence>
<accession>A0A1T0CJV3</accession>
<dbReference type="Pfam" id="PF00583">
    <property type="entry name" value="Acetyltransf_1"/>
    <property type="match status" value="1"/>
</dbReference>
<dbReference type="AlphaFoldDB" id="A0A1T0CJV3"/>